<comment type="similarity">
    <text evidence="9 11">Belongs to the TonB-dependent receptor family.</text>
</comment>
<keyword evidence="8 9" id="KW-0998">Cell outer membrane</keyword>
<keyword evidence="3 9" id="KW-1134">Transmembrane beta strand</keyword>
<dbReference type="InterPro" id="IPR037066">
    <property type="entry name" value="Plug_dom_sf"/>
</dbReference>
<dbReference type="PROSITE" id="PS01156">
    <property type="entry name" value="TONB_DEPENDENT_REC_2"/>
    <property type="match status" value="1"/>
</dbReference>
<gene>
    <name evidence="15" type="ORF">GRI89_08730</name>
</gene>
<evidence type="ECO:0000256" key="11">
    <source>
        <dbReference type="RuleBase" id="RU003357"/>
    </source>
</evidence>
<evidence type="ECO:0000256" key="7">
    <source>
        <dbReference type="ARBA" id="ARBA00023136"/>
    </source>
</evidence>
<sequence>MRSLQINRVTAFKAVLLAGGAGLIAMSQPALAQDDCDPAVDGDCPVASEGTGIVVTGSRIVRKDYDSNSPIVTVDEGLLDQSSTAALEQNLNKLPQFVPAQTPTAGGDIQPTATNTPGAATVSLRGLGTNRNLVLIDGRRATPGNASGVVDINTIPSAAIERVEVITGGASATYGADALAGVTNFILKKNLQGLELDGSMGLTQHGDGFEFQVSGIMGADFDDGRGNVSFAMSMNKRESNLQTGRKWYRDLYADPQIGGNQFFIEYPGVALSSGELGYNFVTSPVIDAAFPNANPTFISTGPNDITTLFGATIYNQPNYPNQPFTWGFFNRFQQGGLADFQGFTDEPLRYKRTADGGAAANYTDFYLILPLKRYNMFARGNYEINDWVGVFGQAMYSHVTTATRNQGGAIVGGWDVFVPYGTGVYTGSALPNMVGNININGYGNPSSVLLNGFNGYVDPTPGVLSDNPTNPAFTTLYGQNFACANSAVGGCTNNQVIGQFFPQVIQNALNARPNPNAPVQLNYGIPEPRTVFTDVDTYNLTAGLEGSIPDTDWTWEAFANFGESITFARQTGTYSLTRARSLIQAPGFGLDYVNNSNTASIRQNVVNGIPYGFGANVATCESGFNIFAGWDNISQDCKDALKAELKNRSKIQQNIWEANATGTLFEMPAGPLQAALGASYREVNYEFINDTITTQNASFLDQSIGIYPSIDFGAEINVSELYGELLIPVLRDSFINDFTLEVGGRISNYNTTGASYTYKLLADVEINDWLRLRGGYNRAERAPNIAELYLTPQQTFAFNAIGDICSNNSNYFVSTNPNAPGNNAAQAADVQAVCQAVMDNTGGPGTAAAYYNPARAQPGAGGGFSFPTISGNPNLHPEVADTWTAGIVVNSPFTSEALSRLRFTVDWFSIKIKDAIGVSPAATVQRCLDPFYNPLVAGAAGNAAQAFAAATSDACAGPRTTITYDPAPGLGLGRITASYTNEGVANISGIDFQVDYAVDIGPGTLTANLVGNYYFHYRVKELANNPLVDYTGTFGTSALGLQTGAFEYRLLGNIGYSIDKFRLGLQWQHLPSVEDSGEAVQPTQTVGNDKSYDLFNLNGSYGLTENMTIRFGVDNLFNRRPPLTNYNSIYDNTGATPGAATLRGGAYNSQFYDTNGRRFYLGANVKF</sequence>
<dbReference type="AlphaFoldDB" id="A0A6I4SU75"/>
<dbReference type="InterPro" id="IPR012910">
    <property type="entry name" value="Plug_dom"/>
</dbReference>
<dbReference type="RefSeq" id="WP_159794199.1">
    <property type="nucleotide sequence ID" value="NZ_WTYM01000036.1"/>
</dbReference>
<reference evidence="15 16" key="1">
    <citation type="submission" date="2019-12" db="EMBL/GenBank/DDBJ databases">
        <title>Genomic-based taxomic classification of the family Erythrobacteraceae.</title>
        <authorList>
            <person name="Xu L."/>
        </authorList>
    </citation>
    <scope>NUCLEOTIDE SEQUENCE [LARGE SCALE GENOMIC DNA]</scope>
    <source>
        <strain evidence="15 16">MCCC 1K01500</strain>
    </source>
</reference>
<evidence type="ECO:0000313" key="15">
    <source>
        <dbReference type="EMBL" id="MXO59624.1"/>
    </source>
</evidence>
<keyword evidence="5 12" id="KW-0732">Signal</keyword>
<feature type="domain" description="TonB-dependent receptor plug" evidence="14">
    <location>
        <begin position="66"/>
        <end position="182"/>
    </location>
</feature>
<evidence type="ECO:0000256" key="5">
    <source>
        <dbReference type="ARBA" id="ARBA00022729"/>
    </source>
</evidence>
<dbReference type="OrthoDB" id="7614575at2"/>
<organism evidence="15 16">
    <name type="scientific">Croceibacterium salegens</name>
    <dbReference type="NCBI Taxonomy" id="1737568"/>
    <lineage>
        <taxon>Bacteria</taxon>
        <taxon>Pseudomonadati</taxon>
        <taxon>Pseudomonadota</taxon>
        <taxon>Alphaproteobacteria</taxon>
        <taxon>Sphingomonadales</taxon>
        <taxon>Erythrobacteraceae</taxon>
        <taxon>Croceibacterium</taxon>
    </lineage>
</organism>
<evidence type="ECO:0000256" key="8">
    <source>
        <dbReference type="ARBA" id="ARBA00023237"/>
    </source>
</evidence>
<feature type="signal peptide" evidence="12">
    <location>
        <begin position="1"/>
        <end position="32"/>
    </location>
</feature>
<dbReference type="Pfam" id="PF07715">
    <property type="entry name" value="Plug"/>
    <property type="match status" value="1"/>
</dbReference>
<comment type="caution">
    <text evidence="15">The sequence shown here is derived from an EMBL/GenBank/DDBJ whole genome shotgun (WGS) entry which is preliminary data.</text>
</comment>
<evidence type="ECO:0000256" key="6">
    <source>
        <dbReference type="ARBA" id="ARBA00023077"/>
    </source>
</evidence>
<evidence type="ECO:0000256" key="3">
    <source>
        <dbReference type="ARBA" id="ARBA00022452"/>
    </source>
</evidence>
<dbReference type="InterPro" id="IPR039426">
    <property type="entry name" value="TonB-dep_rcpt-like"/>
</dbReference>
<dbReference type="EMBL" id="WTYM01000036">
    <property type="protein sequence ID" value="MXO59624.1"/>
    <property type="molecule type" value="Genomic_DNA"/>
</dbReference>
<evidence type="ECO:0000256" key="9">
    <source>
        <dbReference type="PROSITE-ProRule" id="PRU01360"/>
    </source>
</evidence>
<dbReference type="Pfam" id="PF00593">
    <property type="entry name" value="TonB_dep_Rec_b-barrel"/>
    <property type="match status" value="1"/>
</dbReference>
<accession>A0A6I4SU75</accession>
<protein>
    <submittedName>
        <fullName evidence="15">TonB-dependent receptor</fullName>
    </submittedName>
</protein>
<dbReference type="InterPro" id="IPR000531">
    <property type="entry name" value="Beta-barrel_TonB"/>
</dbReference>
<feature type="short sequence motif" description="TonB C-terminal box" evidence="10">
    <location>
        <begin position="1150"/>
        <end position="1167"/>
    </location>
</feature>
<dbReference type="GO" id="GO:0009279">
    <property type="term" value="C:cell outer membrane"/>
    <property type="evidence" value="ECO:0007669"/>
    <property type="project" value="UniProtKB-SubCell"/>
</dbReference>
<keyword evidence="4 9" id="KW-0812">Transmembrane</keyword>
<dbReference type="PANTHER" id="PTHR47234:SF2">
    <property type="entry name" value="TONB-DEPENDENT RECEPTOR"/>
    <property type="match status" value="1"/>
</dbReference>
<dbReference type="Gene3D" id="2.40.170.20">
    <property type="entry name" value="TonB-dependent receptor, beta-barrel domain"/>
    <property type="match status" value="1"/>
</dbReference>
<name>A0A6I4SU75_9SPHN</name>
<evidence type="ECO:0000256" key="10">
    <source>
        <dbReference type="PROSITE-ProRule" id="PRU10144"/>
    </source>
</evidence>
<evidence type="ECO:0000313" key="16">
    <source>
        <dbReference type="Proteomes" id="UP000433652"/>
    </source>
</evidence>
<dbReference type="SUPFAM" id="SSF56935">
    <property type="entry name" value="Porins"/>
    <property type="match status" value="1"/>
</dbReference>
<dbReference type="PROSITE" id="PS52016">
    <property type="entry name" value="TONB_DEPENDENT_REC_3"/>
    <property type="match status" value="1"/>
</dbReference>
<feature type="domain" description="TonB-dependent receptor-like beta-barrel" evidence="13">
    <location>
        <begin position="532"/>
        <end position="1116"/>
    </location>
</feature>
<dbReference type="Proteomes" id="UP000433652">
    <property type="component" value="Unassembled WGS sequence"/>
</dbReference>
<proteinExistence type="inferred from homology"/>
<keyword evidence="16" id="KW-1185">Reference proteome</keyword>
<evidence type="ECO:0000256" key="12">
    <source>
        <dbReference type="SAM" id="SignalP"/>
    </source>
</evidence>
<keyword evidence="15" id="KW-0675">Receptor</keyword>
<keyword evidence="2 9" id="KW-0813">Transport</keyword>
<evidence type="ECO:0000256" key="1">
    <source>
        <dbReference type="ARBA" id="ARBA00004571"/>
    </source>
</evidence>
<dbReference type="PANTHER" id="PTHR47234">
    <property type="match status" value="1"/>
</dbReference>
<evidence type="ECO:0000259" key="13">
    <source>
        <dbReference type="Pfam" id="PF00593"/>
    </source>
</evidence>
<dbReference type="InterPro" id="IPR036942">
    <property type="entry name" value="Beta-barrel_TonB_sf"/>
</dbReference>
<evidence type="ECO:0000259" key="14">
    <source>
        <dbReference type="Pfam" id="PF07715"/>
    </source>
</evidence>
<dbReference type="InterPro" id="IPR010917">
    <property type="entry name" value="TonB_rcpt_CS"/>
</dbReference>
<keyword evidence="6 11" id="KW-0798">TonB box</keyword>
<feature type="chain" id="PRO_5026160323" evidence="12">
    <location>
        <begin position="33"/>
        <end position="1167"/>
    </location>
</feature>
<comment type="subcellular location">
    <subcellularLocation>
        <location evidence="1 9">Cell outer membrane</location>
        <topology evidence="1 9">Multi-pass membrane protein</topology>
    </subcellularLocation>
</comment>
<evidence type="ECO:0000256" key="4">
    <source>
        <dbReference type="ARBA" id="ARBA00022692"/>
    </source>
</evidence>
<evidence type="ECO:0000256" key="2">
    <source>
        <dbReference type="ARBA" id="ARBA00022448"/>
    </source>
</evidence>
<keyword evidence="7 9" id="KW-0472">Membrane</keyword>
<dbReference type="Gene3D" id="2.170.130.10">
    <property type="entry name" value="TonB-dependent receptor, plug domain"/>
    <property type="match status" value="1"/>
</dbReference>